<evidence type="ECO:0000313" key="1">
    <source>
        <dbReference type="EMBL" id="QJA82954.1"/>
    </source>
</evidence>
<accession>A0A6M3KMZ7</accession>
<sequence length="347" mass="37648">MTTALGSLARIAIGKETDWGTAVAITDLVPALSESMEANFARNLRETLVGDGGRRKGTRTGRSIMGNLTVDGVYDLIAGDFYGIETLILTALGTATRDAVNDSTQFTIASQIDEHLTLCINDQVSLREYVSAMVQGWSFTLSENSNGQFSFDLISKEEYKTGDGSITNAIADLTALSPTNMVIVPLRFDDATFRIADVSDALTSGDAVGISSITISFTRNLTAPQFTSASSSRTIRPREDGFREVSLTFDVPRYENTNFLSWRDNGTELQADLKFASGTYQFNFHMPCVEIETLGKPLSGPGLYTQTINCICSKRTTSNTFMKFIDASTTVDAEIGIECKSARTAVP</sequence>
<proteinExistence type="predicted"/>
<dbReference type="EMBL" id="MT142500">
    <property type="protein sequence ID" value="QJA82954.1"/>
    <property type="molecule type" value="Genomic_DNA"/>
</dbReference>
<reference evidence="1" key="1">
    <citation type="submission" date="2020-03" db="EMBL/GenBank/DDBJ databases">
        <title>The deep terrestrial virosphere.</title>
        <authorList>
            <person name="Holmfeldt K."/>
            <person name="Nilsson E."/>
            <person name="Simone D."/>
            <person name="Lopez-Fernandez M."/>
            <person name="Wu X."/>
            <person name="de Brujin I."/>
            <person name="Lundin D."/>
            <person name="Andersson A."/>
            <person name="Bertilsson S."/>
            <person name="Dopson M."/>
        </authorList>
    </citation>
    <scope>NUCLEOTIDE SEQUENCE</scope>
    <source>
        <strain evidence="1">MM415A00329</strain>
    </source>
</reference>
<dbReference type="Pfam" id="PF18906">
    <property type="entry name" value="Phage_tube_2"/>
    <property type="match status" value="1"/>
</dbReference>
<name>A0A6M3KMZ7_9ZZZZ</name>
<organism evidence="1">
    <name type="scientific">viral metagenome</name>
    <dbReference type="NCBI Taxonomy" id="1070528"/>
    <lineage>
        <taxon>unclassified sequences</taxon>
        <taxon>metagenomes</taxon>
        <taxon>organismal metagenomes</taxon>
    </lineage>
</organism>
<gene>
    <name evidence="1" type="ORF">MM415A00329_0008</name>
</gene>
<protein>
    <recommendedName>
        <fullName evidence="2">Tail protein</fullName>
    </recommendedName>
</protein>
<dbReference type="InterPro" id="IPR044000">
    <property type="entry name" value="Phage_tube_2"/>
</dbReference>
<dbReference type="AlphaFoldDB" id="A0A6M3KMZ7"/>
<evidence type="ECO:0008006" key="2">
    <source>
        <dbReference type="Google" id="ProtNLM"/>
    </source>
</evidence>